<dbReference type="STRING" id="797277.SAMN05216198_1781"/>
<evidence type="ECO:0000256" key="3">
    <source>
        <dbReference type="ARBA" id="ARBA00023015"/>
    </source>
</evidence>
<dbReference type="InterPro" id="IPR027417">
    <property type="entry name" value="P-loop_NTPase"/>
</dbReference>
<dbReference type="Pfam" id="PF25601">
    <property type="entry name" value="AAA_lid_14"/>
    <property type="match status" value="1"/>
</dbReference>
<dbReference type="OrthoDB" id="9804019at2"/>
<dbReference type="AlphaFoldDB" id="A0A1H1RKT9"/>
<dbReference type="RefSeq" id="WP_090272981.1">
    <property type="nucleotide sequence ID" value="NZ_LT629748.1"/>
</dbReference>
<dbReference type="Gene3D" id="3.40.50.300">
    <property type="entry name" value="P-loop containing nucleotide triphosphate hydrolases"/>
    <property type="match status" value="1"/>
</dbReference>
<evidence type="ECO:0000256" key="2">
    <source>
        <dbReference type="ARBA" id="ARBA00022840"/>
    </source>
</evidence>
<keyword evidence="4" id="KW-0804">Transcription</keyword>
<keyword evidence="3" id="KW-0805">Transcription regulation</keyword>
<dbReference type="GO" id="GO:0006355">
    <property type="term" value="P:regulation of DNA-templated transcription"/>
    <property type="evidence" value="ECO:0007669"/>
    <property type="project" value="InterPro"/>
</dbReference>
<dbReference type="InterPro" id="IPR058031">
    <property type="entry name" value="AAA_lid_NorR"/>
</dbReference>
<accession>A0A1H1RKT9</accession>
<dbReference type="InterPro" id="IPR002197">
    <property type="entry name" value="HTH_Fis"/>
</dbReference>
<dbReference type="PROSITE" id="PS00676">
    <property type="entry name" value="SIGMA54_INTERACT_2"/>
    <property type="match status" value="1"/>
</dbReference>
<dbReference type="Pfam" id="PF20161">
    <property type="entry name" value="VpsR"/>
    <property type="match status" value="1"/>
</dbReference>
<evidence type="ECO:0000259" key="5">
    <source>
        <dbReference type="PROSITE" id="PS50045"/>
    </source>
</evidence>
<dbReference type="InterPro" id="IPR003593">
    <property type="entry name" value="AAA+_ATPase"/>
</dbReference>
<keyword evidence="2" id="KW-0067">ATP-binding</keyword>
<keyword evidence="1" id="KW-0547">Nucleotide-binding</keyword>
<dbReference type="InterPro" id="IPR025662">
    <property type="entry name" value="Sigma_54_int_dom_ATP-bd_1"/>
</dbReference>
<dbReference type="GO" id="GO:0005524">
    <property type="term" value="F:ATP binding"/>
    <property type="evidence" value="ECO:0007669"/>
    <property type="project" value="UniProtKB-KW"/>
</dbReference>
<dbReference type="Gene3D" id="1.10.8.60">
    <property type="match status" value="1"/>
</dbReference>
<dbReference type="Pfam" id="PF00158">
    <property type="entry name" value="Sigma54_activat"/>
    <property type="match status" value="1"/>
</dbReference>
<dbReference type="PROSITE" id="PS00675">
    <property type="entry name" value="SIGMA54_INTERACT_1"/>
    <property type="match status" value="1"/>
</dbReference>
<dbReference type="PROSITE" id="PS50045">
    <property type="entry name" value="SIGMA54_INTERACT_4"/>
    <property type="match status" value="1"/>
</dbReference>
<name>A0A1H1RKT9_9GAMM</name>
<organism evidence="6 7">
    <name type="scientific">Halopseudomonas litoralis</name>
    <dbReference type="NCBI Taxonomy" id="797277"/>
    <lineage>
        <taxon>Bacteria</taxon>
        <taxon>Pseudomonadati</taxon>
        <taxon>Pseudomonadota</taxon>
        <taxon>Gammaproteobacteria</taxon>
        <taxon>Pseudomonadales</taxon>
        <taxon>Pseudomonadaceae</taxon>
        <taxon>Halopseudomonas</taxon>
    </lineage>
</organism>
<reference evidence="7" key="1">
    <citation type="submission" date="2016-10" db="EMBL/GenBank/DDBJ databases">
        <authorList>
            <person name="Varghese N."/>
            <person name="Submissions S."/>
        </authorList>
    </citation>
    <scope>NUCLEOTIDE SEQUENCE [LARGE SCALE GENOMIC DNA]</scope>
    <source>
        <strain evidence="7">2SM5</strain>
    </source>
</reference>
<dbReference type="SUPFAM" id="SSF52540">
    <property type="entry name" value="P-loop containing nucleoside triphosphate hydrolases"/>
    <property type="match status" value="1"/>
</dbReference>
<evidence type="ECO:0000256" key="4">
    <source>
        <dbReference type="ARBA" id="ARBA00023163"/>
    </source>
</evidence>
<evidence type="ECO:0000313" key="7">
    <source>
        <dbReference type="Proteomes" id="UP000243426"/>
    </source>
</evidence>
<dbReference type="InterPro" id="IPR002078">
    <property type="entry name" value="Sigma_54_int"/>
</dbReference>
<dbReference type="PANTHER" id="PTHR32071:SF120">
    <property type="entry name" value="TRANSCRIPTIONAL REGULATOR-RELATED"/>
    <property type="match status" value="1"/>
</dbReference>
<keyword evidence="6" id="KW-0238">DNA-binding</keyword>
<dbReference type="Pfam" id="PF02954">
    <property type="entry name" value="HTH_8"/>
    <property type="match status" value="1"/>
</dbReference>
<sequence length="441" mass="49458">MLDVATASHRRLLLVDPCSACLELQTRLSNAGWEVITATLDHMGQSPCDLGMLRLQPAHVADLDRLKRTLNQTGIQWVVAVPRELLEHPGVAQFIAEWFLDYHTLPFDDSRIHIALGRACGMARLRRRYQQQAWPSEELFLGNSDEALALRNLVTRVAPTDSPVMIRGESGSGKELVAHGLHAGSRRKNAVFVAVNCGAIPEHLIQSELFGHEKGAFTGAHQRKIGRIESANGGTLFLDEIGDLPLEMQANLLRFLQEMQIERVGGTQSISVDVRVLAATHVDLEKAVSEGRFREDLYYRLNVLEVRTAPLRERQADIVPMATHFAQLYTAETGYRPRNFSSEAISAMLHHNWPGNARELANRVRRGMVLAEGREIEAVDLGLASAAEPEVESLQTWVLRAERQALHAAINHFPNNMMQVARQLEISRPTLYRLLHKHHIR</sequence>
<dbReference type="InterPro" id="IPR009057">
    <property type="entry name" value="Homeodomain-like_sf"/>
</dbReference>
<dbReference type="CDD" id="cd00009">
    <property type="entry name" value="AAA"/>
    <property type="match status" value="1"/>
</dbReference>
<dbReference type="EMBL" id="LT629748">
    <property type="protein sequence ID" value="SDS36320.1"/>
    <property type="molecule type" value="Genomic_DNA"/>
</dbReference>
<dbReference type="FunFam" id="3.40.50.300:FF:000006">
    <property type="entry name" value="DNA-binding transcriptional regulator NtrC"/>
    <property type="match status" value="1"/>
</dbReference>
<dbReference type="Proteomes" id="UP000243426">
    <property type="component" value="Chromosome I"/>
</dbReference>
<dbReference type="InterPro" id="IPR045343">
    <property type="entry name" value="VpsR"/>
</dbReference>
<dbReference type="Gene3D" id="1.10.10.60">
    <property type="entry name" value="Homeodomain-like"/>
    <property type="match status" value="1"/>
</dbReference>
<evidence type="ECO:0000256" key="1">
    <source>
        <dbReference type="ARBA" id="ARBA00022741"/>
    </source>
</evidence>
<gene>
    <name evidence="6" type="ORF">SAMN05216198_1781</name>
</gene>
<dbReference type="PANTHER" id="PTHR32071">
    <property type="entry name" value="TRANSCRIPTIONAL REGULATORY PROTEIN"/>
    <property type="match status" value="1"/>
</dbReference>
<keyword evidence="7" id="KW-1185">Reference proteome</keyword>
<dbReference type="GO" id="GO:0043565">
    <property type="term" value="F:sequence-specific DNA binding"/>
    <property type="evidence" value="ECO:0007669"/>
    <property type="project" value="InterPro"/>
</dbReference>
<protein>
    <submittedName>
        <fullName evidence="6">DNA-binding transcriptional response regulator, NtrC family, contains REC, AAA-type ATPase, and a Fis-type DNA-binding domains</fullName>
    </submittedName>
</protein>
<dbReference type="SMART" id="SM00382">
    <property type="entry name" value="AAA"/>
    <property type="match status" value="1"/>
</dbReference>
<dbReference type="SUPFAM" id="SSF46689">
    <property type="entry name" value="Homeodomain-like"/>
    <property type="match status" value="1"/>
</dbReference>
<dbReference type="InterPro" id="IPR025943">
    <property type="entry name" value="Sigma_54_int_dom_ATP-bd_2"/>
</dbReference>
<feature type="domain" description="Sigma-54 factor interaction" evidence="5">
    <location>
        <begin position="140"/>
        <end position="369"/>
    </location>
</feature>
<evidence type="ECO:0000313" key="6">
    <source>
        <dbReference type="EMBL" id="SDS36320.1"/>
    </source>
</evidence>
<proteinExistence type="predicted"/>